<feature type="transmembrane region" description="Helical" evidence="7">
    <location>
        <begin position="103"/>
        <end position="125"/>
    </location>
</feature>
<dbReference type="GO" id="GO:0005506">
    <property type="term" value="F:iron ion binding"/>
    <property type="evidence" value="ECO:0007669"/>
    <property type="project" value="InterPro"/>
</dbReference>
<feature type="transmembrane region" description="Helical" evidence="7">
    <location>
        <begin position="296"/>
        <end position="312"/>
    </location>
</feature>
<evidence type="ECO:0000256" key="1">
    <source>
        <dbReference type="ARBA" id="ARBA00004127"/>
    </source>
</evidence>
<protein>
    <submittedName>
        <fullName evidence="9">Fatty acid hydroxylase family protein</fullName>
    </submittedName>
</protein>
<keyword evidence="5" id="KW-0443">Lipid metabolism</keyword>
<proteinExistence type="predicted"/>
<dbReference type="PANTHER" id="PTHR21624">
    <property type="entry name" value="STEROL DESATURASE-RELATED PROTEIN"/>
    <property type="match status" value="1"/>
</dbReference>
<name>A0A2P2E0V7_9LEPT</name>
<gene>
    <name evidence="9" type="ORF">LPTSP4_19610</name>
</gene>
<dbReference type="GO" id="GO:0008610">
    <property type="term" value="P:lipid biosynthetic process"/>
    <property type="evidence" value="ECO:0007669"/>
    <property type="project" value="InterPro"/>
</dbReference>
<keyword evidence="10" id="KW-1185">Reference proteome</keyword>
<dbReference type="GO" id="GO:0016020">
    <property type="term" value="C:membrane"/>
    <property type="evidence" value="ECO:0007669"/>
    <property type="project" value="GOC"/>
</dbReference>
<feature type="domain" description="Fatty acid hydroxylase" evidence="8">
    <location>
        <begin position="52"/>
        <end position="186"/>
    </location>
</feature>
<evidence type="ECO:0000256" key="6">
    <source>
        <dbReference type="ARBA" id="ARBA00023136"/>
    </source>
</evidence>
<comment type="subcellular location">
    <subcellularLocation>
        <location evidence="1">Endomembrane system</location>
        <topology evidence="1">Multi-pass membrane protein</topology>
    </subcellularLocation>
</comment>
<comment type="caution">
    <text evidence="9">The sequence shown here is derived from an EMBL/GenBank/DDBJ whole genome shotgun (WGS) entry which is preliminary data.</text>
</comment>
<dbReference type="Proteomes" id="UP000245133">
    <property type="component" value="Unassembled WGS sequence"/>
</dbReference>
<reference evidence="9 10" key="1">
    <citation type="submission" date="2018-02" db="EMBL/GenBank/DDBJ databases">
        <title>Novel Leptospira species isolated from soil and water in Japan.</title>
        <authorList>
            <person name="Nakao R."/>
            <person name="Masuzawa T."/>
        </authorList>
    </citation>
    <scope>NUCLEOTIDE SEQUENCE [LARGE SCALE GENOMIC DNA]</scope>
    <source>
        <strain evidence="9 10">YH101</strain>
    </source>
</reference>
<evidence type="ECO:0000256" key="5">
    <source>
        <dbReference type="ARBA" id="ARBA00023098"/>
    </source>
</evidence>
<keyword evidence="2 7" id="KW-0812">Transmembrane</keyword>
<evidence type="ECO:0000256" key="2">
    <source>
        <dbReference type="ARBA" id="ARBA00022692"/>
    </source>
</evidence>
<keyword evidence="6 7" id="KW-0472">Membrane</keyword>
<feature type="transmembrane region" description="Helical" evidence="7">
    <location>
        <begin position="264"/>
        <end position="284"/>
    </location>
</feature>
<evidence type="ECO:0000256" key="3">
    <source>
        <dbReference type="ARBA" id="ARBA00022989"/>
    </source>
</evidence>
<dbReference type="EMBL" id="BFBB01000005">
    <property type="protein sequence ID" value="GBF50436.1"/>
    <property type="molecule type" value="Genomic_DNA"/>
</dbReference>
<dbReference type="GO" id="GO:0006643">
    <property type="term" value="P:membrane lipid metabolic process"/>
    <property type="evidence" value="ECO:0007669"/>
    <property type="project" value="TreeGrafter"/>
</dbReference>
<dbReference type="GO" id="GO:0012505">
    <property type="term" value="C:endomembrane system"/>
    <property type="evidence" value="ECO:0007669"/>
    <property type="project" value="UniProtKB-SubCell"/>
</dbReference>
<sequence>MISRLTDAFLLILFFDWYIFLSKHFSVANLSSAFTFSSSGQWFENVQILLNWIFLLLSLDFLFYWNHRFSHEINLLWASHVTHHSSEEYNLTVALRQSFLRNAIAMSFYMVFAFLSVPWLILLLADAINRLYQFWVHTRWIPKLPKWFEYIFVSPSHHRVHHARNEIYLDKNYAGMFILWDRLFGTIQEENEEPKYGIVKPLLEYDPIRANVHVFSEIVSALKFSDSIAKTLKILFGKPRDLPISAENPSARILFQKNRESSPLSLVLAGSTFLLLVGLSLLLIKKSSLIETKFALVMYFGLLGAFGLLGKWNDTHRKTLV</sequence>
<accession>A0A2P2E0V7</accession>
<organism evidence="9 10">
    <name type="scientific">Leptospira ryugenii</name>
    <dbReference type="NCBI Taxonomy" id="1917863"/>
    <lineage>
        <taxon>Bacteria</taxon>
        <taxon>Pseudomonadati</taxon>
        <taxon>Spirochaetota</taxon>
        <taxon>Spirochaetia</taxon>
        <taxon>Leptospirales</taxon>
        <taxon>Leptospiraceae</taxon>
        <taxon>Leptospira</taxon>
    </lineage>
</organism>
<evidence type="ECO:0000313" key="9">
    <source>
        <dbReference type="EMBL" id="GBF50436.1"/>
    </source>
</evidence>
<dbReference type="AlphaFoldDB" id="A0A2P2E0V7"/>
<evidence type="ECO:0000256" key="4">
    <source>
        <dbReference type="ARBA" id="ARBA00023002"/>
    </source>
</evidence>
<evidence type="ECO:0000256" key="7">
    <source>
        <dbReference type="SAM" id="Phobius"/>
    </source>
</evidence>
<evidence type="ECO:0000313" key="10">
    <source>
        <dbReference type="Proteomes" id="UP000245133"/>
    </source>
</evidence>
<keyword evidence="3 7" id="KW-1133">Transmembrane helix</keyword>
<feature type="transmembrane region" description="Helical" evidence="7">
    <location>
        <begin position="49"/>
        <end position="65"/>
    </location>
</feature>
<keyword evidence="4" id="KW-0560">Oxidoreductase</keyword>
<dbReference type="Pfam" id="PF04116">
    <property type="entry name" value="FA_hydroxylase"/>
    <property type="match status" value="1"/>
</dbReference>
<dbReference type="InterPro" id="IPR006694">
    <property type="entry name" value="Fatty_acid_hydroxylase"/>
</dbReference>
<dbReference type="InterPro" id="IPR051689">
    <property type="entry name" value="Sterol_desaturase/TMEM195"/>
</dbReference>
<evidence type="ECO:0000259" key="8">
    <source>
        <dbReference type="Pfam" id="PF04116"/>
    </source>
</evidence>
<dbReference type="PANTHER" id="PTHR21624:SF1">
    <property type="entry name" value="ALKYLGLYCEROL MONOOXYGENASE"/>
    <property type="match status" value="1"/>
</dbReference>
<dbReference type="GO" id="GO:0050479">
    <property type="term" value="F:glyceryl-ether monooxygenase activity"/>
    <property type="evidence" value="ECO:0007669"/>
    <property type="project" value="TreeGrafter"/>
</dbReference>